<gene>
    <name evidence="2" type="ORF">BUALT_Bualt05G0162400</name>
</gene>
<dbReference type="InterPro" id="IPR057619">
    <property type="entry name" value="PH_PHS1"/>
</dbReference>
<proteinExistence type="predicted"/>
<evidence type="ECO:0000259" key="1">
    <source>
        <dbReference type="Pfam" id="PF25349"/>
    </source>
</evidence>
<evidence type="ECO:0000313" key="3">
    <source>
        <dbReference type="Proteomes" id="UP000826271"/>
    </source>
</evidence>
<name>A0AAV6XJQ2_9LAMI</name>
<dbReference type="Proteomes" id="UP000826271">
    <property type="component" value="Unassembled WGS sequence"/>
</dbReference>
<reference evidence="2" key="1">
    <citation type="submission" date="2019-10" db="EMBL/GenBank/DDBJ databases">
        <authorList>
            <person name="Zhang R."/>
            <person name="Pan Y."/>
            <person name="Wang J."/>
            <person name="Ma R."/>
            <person name="Yu S."/>
        </authorList>
    </citation>
    <scope>NUCLEOTIDE SEQUENCE</scope>
    <source>
        <strain evidence="2">LA-IB0</strain>
        <tissue evidence="2">Leaf</tissue>
    </source>
</reference>
<dbReference type="AlphaFoldDB" id="A0AAV6XJQ2"/>
<feature type="domain" description="Poor homologous synapsis 1 PH" evidence="1">
    <location>
        <begin position="115"/>
        <end position="153"/>
    </location>
</feature>
<organism evidence="2 3">
    <name type="scientific">Buddleja alternifolia</name>
    <dbReference type="NCBI Taxonomy" id="168488"/>
    <lineage>
        <taxon>Eukaryota</taxon>
        <taxon>Viridiplantae</taxon>
        <taxon>Streptophyta</taxon>
        <taxon>Embryophyta</taxon>
        <taxon>Tracheophyta</taxon>
        <taxon>Spermatophyta</taxon>
        <taxon>Magnoliopsida</taxon>
        <taxon>eudicotyledons</taxon>
        <taxon>Gunneridae</taxon>
        <taxon>Pentapetalae</taxon>
        <taxon>asterids</taxon>
        <taxon>lamiids</taxon>
        <taxon>Lamiales</taxon>
        <taxon>Scrophulariaceae</taxon>
        <taxon>Buddlejeae</taxon>
        <taxon>Buddleja</taxon>
    </lineage>
</organism>
<accession>A0AAV6XJQ2</accession>
<protein>
    <recommendedName>
        <fullName evidence="1">Poor homologous synapsis 1 PH domain-containing protein</fullName>
    </recommendedName>
</protein>
<comment type="caution">
    <text evidence="2">The sequence shown here is derived from an EMBL/GenBank/DDBJ whole genome shotgun (WGS) entry which is preliminary data.</text>
</comment>
<evidence type="ECO:0000313" key="2">
    <source>
        <dbReference type="EMBL" id="KAG8383226.1"/>
    </source>
</evidence>
<keyword evidence="3" id="KW-1185">Reference proteome</keyword>
<dbReference type="EMBL" id="WHWC01000005">
    <property type="protein sequence ID" value="KAG8383226.1"/>
    <property type="molecule type" value="Genomic_DNA"/>
</dbReference>
<dbReference type="Pfam" id="PF25349">
    <property type="entry name" value="PH_PHS1"/>
    <property type="match status" value="2"/>
</dbReference>
<feature type="domain" description="Poor homologous synapsis 1 PH" evidence="1">
    <location>
        <begin position="32"/>
        <end position="112"/>
    </location>
</feature>
<sequence length="292" mass="32410">MARQLVAISTAIAATTESETSTNNLQLSAVIDQWQVQYARFISYSSSTLKSTHPSLTPIQKHRLRGGTWISAADAACVKLNYHQSPAGLEDAVLVLSLGSRVLIVRIIVTLMCSKYCAISLAIQKFGLRFLTAYDAEKFMNVLKEILEKETPLQLQCSEFNSELSSQAEIIPSNEPANQIEGDWECATSVDNSIQPMLPSYEFNAAEDSVSQERTRDYEPAMTMSEFPPSFTELLKNCVPEVDKGCFAFLSCHIILSILFNYSQQYLEGTSFKDLLATVENVVSELGDDLVF</sequence>